<evidence type="ECO:0000256" key="2">
    <source>
        <dbReference type="ARBA" id="ARBA00010199"/>
    </source>
</evidence>
<feature type="transmembrane region" description="Helical" evidence="6">
    <location>
        <begin position="567"/>
        <end position="587"/>
    </location>
</feature>
<comment type="subcellular location">
    <subcellularLocation>
        <location evidence="1">Membrane</location>
        <topology evidence="1">Multi-pass membrane protein</topology>
    </subcellularLocation>
</comment>
<accession>A0A3Q1BU74</accession>
<feature type="transmembrane region" description="Helical" evidence="6">
    <location>
        <begin position="418"/>
        <end position="439"/>
    </location>
</feature>
<dbReference type="OrthoDB" id="2126698at2759"/>
<proteinExistence type="inferred from homology"/>
<feature type="transmembrane region" description="Helical" evidence="6">
    <location>
        <begin position="225"/>
        <end position="245"/>
    </location>
</feature>
<keyword evidence="9" id="KW-1185">Reference proteome</keyword>
<reference evidence="8" key="3">
    <citation type="submission" date="2025-09" db="UniProtKB">
        <authorList>
            <consortium name="Ensembl"/>
        </authorList>
    </citation>
    <scope>IDENTIFICATION</scope>
</reference>
<feature type="transmembrane region" description="Helical" evidence="6">
    <location>
        <begin position="155"/>
        <end position="175"/>
    </location>
</feature>
<reference evidence="8" key="2">
    <citation type="submission" date="2025-08" db="UniProtKB">
        <authorList>
            <consortium name="Ensembl"/>
        </authorList>
    </citation>
    <scope>IDENTIFICATION</scope>
</reference>
<feature type="region of interest" description="Disordered" evidence="7">
    <location>
        <begin position="516"/>
        <end position="540"/>
    </location>
</feature>
<evidence type="ECO:0000256" key="6">
    <source>
        <dbReference type="RuleBase" id="RU004914"/>
    </source>
</evidence>
<dbReference type="GeneTree" id="ENSGT00940000163234"/>
<dbReference type="GO" id="GO:1990961">
    <property type="term" value="P:xenobiotic detoxification by transmembrane export across the plasma membrane"/>
    <property type="evidence" value="ECO:0007669"/>
    <property type="project" value="InterPro"/>
</dbReference>
<gene>
    <name evidence="8" type="primary">SLC47A1</name>
</gene>
<dbReference type="InterPro" id="IPR045069">
    <property type="entry name" value="MATE_euk"/>
</dbReference>
<dbReference type="GO" id="GO:0015297">
    <property type="term" value="F:antiporter activity"/>
    <property type="evidence" value="ECO:0007669"/>
    <property type="project" value="InterPro"/>
</dbReference>
<keyword evidence="4 6" id="KW-1133">Transmembrane helix</keyword>
<dbReference type="PANTHER" id="PTHR11206">
    <property type="entry name" value="MULTIDRUG RESISTANCE PROTEIN"/>
    <property type="match status" value="1"/>
</dbReference>
<feature type="transmembrane region" description="Helical" evidence="6">
    <location>
        <begin position="257"/>
        <end position="277"/>
    </location>
</feature>
<keyword evidence="5 6" id="KW-0472">Membrane</keyword>
<evidence type="ECO:0000256" key="4">
    <source>
        <dbReference type="ARBA" id="ARBA00022989"/>
    </source>
</evidence>
<protein>
    <recommendedName>
        <fullName evidence="6">Multidrug and toxin extrusion protein</fullName>
    </recommendedName>
</protein>
<feature type="transmembrane region" description="Helical" evidence="6">
    <location>
        <begin position="81"/>
        <end position="104"/>
    </location>
</feature>
<dbReference type="Ensembl" id="ENSAOCT00000033065.2">
    <property type="protein sequence ID" value="ENSAOCP00000018297.2"/>
    <property type="gene ID" value="ENSAOCG00000023465.2"/>
</dbReference>
<evidence type="ECO:0000256" key="7">
    <source>
        <dbReference type="SAM" id="MobiDB-lite"/>
    </source>
</evidence>
<feature type="transmembrane region" description="Helical" evidence="6">
    <location>
        <begin position="477"/>
        <end position="498"/>
    </location>
</feature>
<feature type="transmembrane region" description="Helical" evidence="6">
    <location>
        <begin position="196"/>
        <end position="213"/>
    </location>
</feature>
<organism evidence="8 9">
    <name type="scientific">Amphiprion ocellaris</name>
    <name type="common">Clown anemonefish</name>
    <dbReference type="NCBI Taxonomy" id="80972"/>
    <lineage>
        <taxon>Eukaryota</taxon>
        <taxon>Metazoa</taxon>
        <taxon>Chordata</taxon>
        <taxon>Craniata</taxon>
        <taxon>Vertebrata</taxon>
        <taxon>Euteleostomi</taxon>
        <taxon>Actinopterygii</taxon>
        <taxon>Neopterygii</taxon>
        <taxon>Teleostei</taxon>
        <taxon>Neoteleostei</taxon>
        <taxon>Acanthomorphata</taxon>
        <taxon>Ovalentaria</taxon>
        <taxon>Pomacentridae</taxon>
        <taxon>Amphiprion</taxon>
    </lineage>
</organism>
<sequence>MFCHPGFPEPAFLPLQSSFFLLSRTELKGFNSSTAPNTPTVMDGYAQSAPLSSWKECFLLKWIRMLIPVGFKSEVLELSKLAVPVILSNFLGFAVSFISTVFCGHLGKTELAGVALAIAVINVTGISIGFGLASACDTLVSQTYGSGNLMRVGVIMQRAILILLLACFPCWAILINTEPILLAVRQEPDVARMSQMYVKIFMPALPAAFMYSLEARFLQNQGIIWPQVITGVVVNLLNALINYIVIYILHMGVAGSALANTISQFSMAGILYTYIMVKGLHKATWGGWSKECLQDWGSYVRLAVPGMVMLCAEWWTYEIGSFLAGIISEVELGAQSVVYELSNIAYMFPLGFSIAGSVRVGNALGAGDTQQAKLSAKLSMLCAVSVSVCLSILIGSLKDHIAYVFTYDEQIRQRVADVISFYAPFILLDATSASSGGVIRGAGKQRVGAICYFLGYYGVGLPIGVSLMFAAKMGIKGLWTGLFTCASLQCTFLIFYLIRLNWRKVTVEAQIRAGVHKSTTDDGPQPGEQEDSEGPTDTLDLVEGAEEPDVKTATVQLPYRTVILRRGLALASMLFILAVGIILNLIVTNLVT</sequence>
<name>A0A3Q1BU74_AMPOC</name>
<evidence type="ECO:0000256" key="3">
    <source>
        <dbReference type="ARBA" id="ARBA00022692"/>
    </source>
</evidence>
<evidence type="ECO:0000313" key="9">
    <source>
        <dbReference type="Proteomes" id="UP001501940"/>
    </source>
</evidence>
<dbReference type="GO" id="GO:0016020">
    <property type="term" value="C:membrane"/>
    <property type="evidence" value="ECO:0007669"/>
    <property type="project" value="UniProtKB-SubCell"/>
</dbReference>
<dbReference type="Pfam" id="PF01554">
    <property type="entry name" value="MatE"/>
    <property type="match status" value="2"/>
</dbReference>
<dbReference type="AlphaFoldDB" id="A0A3Q1BU74"/>
<feature type="transmembrane region" description="Helical" evidence="6">
    <location>
        <begin position="344"/>
        <end position="366"/>
    </location>
</feature>
<comment type="similarity">
    <text evidence="2 6">Belongs to the multi antimicrobial extrusion (MATE) (TC 2.A.66.1) family.</text>
</comment>
<evidence type="ECO:0000256" key="5">
    <source>
        <dbReference type="ARBA" id="ARBA00023136"/>
    </source>
</evidence>
<keyword evidence="3 6" id="KW-0812">Transmembrane</keyword>
<feature type="transmembrane region" description="Helical" evidence="6">
    <location>
        <begin position="378"/>
        <end position="398"/>
    </location>
</feature>
<dbReference type="Proteomes" id="UP001501940">
    <property type="component" value="Chromosome 7"/>
</dbReference>
<dbReference type="STRING" id="80972.ENSAOCP00000018297"/>
<evidence type="ECO:0000313" key="8">
    <source>
        <dbReference type="Ensembl" id="ENSAOCP00000018297.2"/>
    </source>
</evidence>
<dbReference type="GO" id="GO:0042910">
    <property type="term" value="F:xenobiotic transmembrane transporter activity"/>
    <property type="evidence" value="ECO:0007669"/>
    <property type="project" value="InterPro"/>
</dbReference>
<evidence type="ECO:0000256" key="1">
    <source>
        <dbReference type="ARBA" id="ARBA00004141"/>
    </source>
</evidence>
<dbReference type="NCBIfam" id="TIGR00797">
    <property type="entry name" value="matE"/>
    <property type="match status" value="1"/>
</dbReference>
<dbReference type="OMA" id="AAWFELF"/>
<feature type="transmembrane region" description="Helical" evidence="6">
    <location>
        <begin position="451"/>
        <end position="471"/>
    </location>
</feature>
<feature type="transmembrane region" description="Helical" evidence="6">
    <location>
        <begin position="111"/>
        <end position="135"/>
    </location>
</feature>
<dbReference type="CDD" id="cd13132">
    <property type="entry name" value="MATE_eukaryotic"/>
    <property type="match status" value="1"/>
</dbReference>
<dbReference type="InterPro" id="IPR002528">
    <property type="entry name" value="MATE_fam"/>
</dbReference>
<reference evidence="8 9" key="1">
    <citation type="submission" date="2022-01" db="EMBL/GenBank/DDBJ databases">
        <title>A chromosome-scale genome assembly of the false clownfish, Amphiprion ocellaris.</title>
        <authorList>
            <person name="Ryu T."/>
        </authorList>
    </citation>
    <scope>NUCLEOTIDE SEQUENCE [LARGE SCALE GENOMIC DNA]</scope>
</reference>